<accession>A0A413VPS5</accession>
<evidence type="ECO:0000313" key="3">
    <source>
        <dbReference type="EMBL" id="RHB35484.1"/>
    </source>
</evidence>
<organism evidence="3 4">
    <name type="scientific">Bacteroides nordii</name>
    <dbReference type="NCBI Taxonomy" id="291645"/>
    <lineage>
        <taxon>Bacteria</taxon>
        <taxon>Pseudomonadati</taxon>
        <taxon>Bacteroidota</taxon>
        <taxon>Bacteroidia</taxon>
        <taxon>Bacteroidales</taxon>
        <taxon>Bacteroidaceae</taxon>
        <taxon>Bacteroides</taxon>
    </lineage>
</organism>
<name>A0A413VPS5_9BACE</name>
<dbReference type="InterPro" id="IPR012910">
    <property type="entry name" value="Plug_dom"/>
</dbReference>
<dbReference type="EMBL" id="QSGO01000006">
    <property type="protein sequence ID" value="RHB35484.1"/>
    <property type="molecule type" value="Genomic_DNA"/>
</dbReference>
<keyword evidence="1" id="KW-0732">Signal</keyword>
<dbReference type="AlphaFoldDB" id="A0A413VPS5"/>
<proteinExistence type="predicted"/>
<dbReference type="NCBIfam" id="TIGR04057">
    <property type="entry name" value="SusC_RagA_signa"/>
    <property type="match status" value="1"/>
</dbReference>
<protein>
    <submittedName>
        <fullName evidence="3">SusC/RagA family TonB-linked outer membrane protein</fullName>
    </submittedName>
</protein>
<feature type="chain" id="PRO_5019494591" evidence="1">
    <location>
        <begin position="23"/>
        <end position="956"/>
    </location>
</feature>
<evidence type="ECO:0000256" key="1">
    <source>
        <dbReference type="SAM" id="SignalP"/>
    </source>
</evidence>
<gene>
    <name evidence="3" type="ORF">DW888_10220</name>
</gene>
<comment type="caution">
    <text evidence="3">The sequence shown here is derived from an EMBL/GenBank/DDBJ whole genome shotgun (WGS) entry which is preliminary data.</text>
</comment>
<dbReference type="NCBIfam" id="TIGR04056">
    <property type="entry name" value="OMP_RagA_SusC"/>
    <property type="match status" value="1"/>
</dbReference>
<dbReference type="SUPFAM" id="SSF56935">
    <property type="entry name" value="Porins"/>
    <property type="match status" value="1"/>
</dbReference>
<reference evidence="3 4" key="1">
    <citation type="submission" date="2018-08" db="EMBL/GenBank/DDBJ databases">
        <title>A genome reference for cultivated species of the human gut microbiota.</title>
        <authorList>
            <person name="Zou Y."/>
            <person name="Xue W."/>
            <person name="Luo G."/>
        </authorList>
    </citation>
    <scope>NUCLEOTIDE SEQUENCE [LARGE SCALE GENOMIC DNA]</scope>
    <source>
        <strain evidence="3 4">AM40-30BH</strain>
    </source>
</reference>
<feature type="domain" description="TonB-dependent receptor plug" evidence="2">
    <location>
        <begin position="56"/>
        <end position="161"/>
    </location>
</feature>
<dbReference type="InterPro" id="IPR037066">
    <property type="entry name" value="Plug_dom_sf"/>
</dbReference>
<dbReference type="Proteomes" id="UP000284379">
    <property type="component" value="Unassembled WGS sequence"/>
</dbReference>
<dbReference type="InterPro" id="IPR023997">
    <property type="entry name" value="TonB-dep_OMP_SusC/RagA_CS"/>
</dbReference>
<dbReference type="InterPro" id="IPR023996">
    <property type="entry name" value="TonB-dep_OMP_SusC/RagA"/>
</dbReference>
<sequence>MKTICNYIIFLFVLCLPVTLLAQKAENVDTIKTQFAEKNFLEHKVMEPYRGEISRQHSTHSATSVSGEELKPMYSPNLGYALSGKLAGLHVVQKGGSQGNTDAPDLMIRGRQTFQDNGILILVDGVETKWSNLLVDEIESVTLLKDAASLVLYGQRGANGVLLITTKRGINNEKVKISLSTRFGWQQATQLPELLGNGDYAELYNEAMKSDGKDISNGYFKNQQIVDYFKSQKYPYLYPDVNWYDEVLKKSAFVHNYALTFSGGNNFAKYYAALGFMDTQGLYAHTNGTTNSNYDLKRYNIRTNIDLQLTKWLSSEVKFRGVIEDKIFPNADENTIWKTMGVFLPYAVHTPSGAWGGVEKYAENPVATIQQKGYKSINERTIDTSVKMIANLESLTPGLSIYGQIGFSNNYYMTFDKVRGLAYEELTPRPDKIIPGITPENEMPYDVTARGSEGSFSHSQNSGTQWNRTTIMAGADYSRYFNKHQIDISLNYFQELYKAAGNQMPYAKQNILGRANYSYNNRYFGGFAISYSGSENFPVNHRFGVFPAFSAGWIISNEEFMRHNTILTFFKLKSSIGLVGNDRTGSVGRFIYQQNYVSGGNYLFGENLDQSPGLYKEGILANPFVTWEKALKYDVGTEMTLFNRLSLSAEYFFEKRNDIYVQPNNYISALLGADINNMNEGKTQNQGIEIEAFWNDRVGDFSYYLGGRFSYAKNKIIDIKENHRPANEEYLYAKGRPINQPYILEAIGFFKDEQDIVDSPKQMFGNVQPGDIKYKDQNNDGFIDDNDRIPVGHTSYPEIYYGFDAGIGFKGFDLAISFQGAGNRSVSLLDNNLIIPFLNGGVKPTQWVKDNYWIPEKGDAALFPRLTTEENNNNYRPSTLWQRSGSYLRLKNIELGYTIPVNATRQIKIEKIRVFVSVINPFTWDKISELNVDPEVLDMFKYPVMKSYNMGFSVQF</sequence>
<dbReference type="Gene3D" id="2.170.130.10">
    <property type="entry name" value="TonB-dependent receptor, plug domain"/>
    <property type="match status" value="1"/>
</dbReference>
<feature type="signal peptide" evidence="1">
    <location>
        <begin position="1"/>
        <end position="22"/>
    </location>
</feature>
<evidence type="ECO:0000313" key="4">
    <source>
        <dbReference type="Proteomes" id="UP000284379"/>
    </source>
</evidence>
<dbReference type="Pfam" id="PF07715">
    <property type="entry name" value="Plug"/>
    <property type="match status" value="1"/>
</dbReference>
<evidence type="ECO:0000259" key="2">
    <source>
        <dbReference type="Pfam" id="PF07715"/>
    </source>
</evidence>